<comment type="subcellular location">
    <subcellularLocation>
        <location evidence="1">Cell membrane</location>
        <topology evidence="1">Multi-pass membrane protein</topology>
    </subcellularLocation>
</comment>
<accession>A0ABY4CE48</accession>
<keyword evidence="5 6" id="KW-0472">Membrane</keyword>
<dbReference type="EMBL" id="CP093442">
    <property type="protein sequence ID" value="UOF02744.1"/>
    <property type="molecule type" value="Genomic_DNA"/>
</dbReference>
<feature type="domain" description="ABC3 transporter permease C-terminal" evidence="7">
    <location>
        <begin position="294"/>
        <end position="407"/>
    </location>
</feature>
<feature type="transmembrane region" description="Helical" evidence="6">
    <location>
        <begin position="294"/>
        <end position="315"/>
    </location>
</feature>
<evidence type="ECO:0000256" key="5">
    <source>
        <dbReference type="ARBA" id="ARBA00023136"/>
    </source>
</evidence>
<dbReference type="RefSeq" id="WP_243540547.1">
    <property type="nucleotide sequence ID" value="NZ_CP093442.1"/>
</dbReference>
<keyword evidence="3 6" id="KW-0812">Transmembrane</keyword>
<evidence type="ECO:0000256" key="6">
    <source>
        <dbReference type="SAM" id="Phobius"/>
    </source>
</evidence>
<keyword evidence="10" id="KW-1185">Reference proteome</keyword>
<evidence type="ECO:0000313" key="10">
    <source>
        <dbReference type="Proteomes" id="UP000830116"/>
    </source>
</evidence>
<sequence length="421" mass="46259">MVFLSLALKSLKNRSFATILTVISIALSVMLLLSVERAKRAAEQGFTQTISKTDLIVGARSGPLQLILYTVFNMGNATHNISYETYETLKKHPAIEWTIPYSLGDGHRGFRVVGTTEDFFKHYHYRGQQKVKVAQGIEFKELFDVVLGAEVARKLNYRIGDKIVVTHGVTKGEGIQDHGDKPFVVSGILASTGTPLDRAIYMQLEGMEALHVDWQEGAAPTKDKIVPAHQLSKEKLHVHSITAFFVGTKSRIETLSLQRELNTYKGEPLLAIIPGVVLSELWQGLSFVEGVLKIISWMVIAVGFMAMLIALTTSLNERRREMAILRAIGAKSGQIVGLLVFESALLTLLGIVLGTALAFTLALVLGPWIEGEFGLYLAGPIFMWKELMYLGITFIGGTLIGLIPALRAQNLALKDGLSVRL</sequence>
<keyword evidence="4 6" id="KW-1133">Transmembrane helix</keyword>
<name>A0ABY4CE48_9BACT</name>
<protein>
    <submittedName>
        <fullName evidence="9">ABC transporter permease</fullName>
    </submittedName>
</protein>
<organism evidence="9 10">
    <name type="scientific">Bdellovibrio reynosensis</name>
    <dbReference type="NCBI Taxonomy" id="2835041"/>
    <lineage>
        <taxon>Bacteria</taxon>
        <taxon>Pseudomonadati</taxon>
        <taxon>Bdellovibrionota</taxon>
        <taxon>Bdellovibrionia</taxon>
        <taxon>Bdellovibrionales</taxon>
        <taxon>Pseudobdellovibrionaceae</taxon>
        <taxon>Bdellovibrio</taxon>
    </lineage>
</organism>
<dbReference type="PANTHER" id="PTHR43738:SF2">
    <property type="entry name" value="ABC TRANSPORTER PERMEASE"/>
    <property type="match status" value="1"/>
</dbReference>
<dbReference type="InterPro" id="IPR003838">
    <property type="entry name" value="ABC3_permease_C"/>
</dbReference>
<proteinExistence type="predicted"/>
<dbReference type="Proteomes" id="UP000830116">
    <property type="component" value="Chromosome"/>
</dbReference>
<evidence type="ECO:0000256" key="4">
    <source>
        <dbReference type="ARBA" id="ARBA00022989"/>
    </source>
</evidence>
<evidence type="ECO:0000259" key="8">
    <source>
        <dbReference type="Pfam" id="PF12704"/>
    </source>
</evidence>
<dbReference type="PANTHER" id="PTHR43738">
    <property type="entry name" value="ABC TRANSPORTER, MEMBRANE PROTEIN"/>
    <property type="match status" value="1"/>
</dbReference>
<evidence type="ECO:0000256" key="3">
    <source>
        <dbReference type="ARBA" id="ARBA00022692"/>
    </source>
</evidence>
<dbReference type="Pfam" id="PF12704">
    <property type="entry name" value="MacB_PCD"/>
    <property type="match status" value="1"/>
</dbReference>
<reference evidence="9" key="1">
    <citation type="submission" date="2022-03" db="EMBL/GenBank/DDBJ databases">
        <title>Genome Identification and Characterization of new species Bdellovibrio reynosense LBG001 sp. nov. from a Mexico soil sample.</title>
        <authorList>
            <person name="Camilli A."/>
            <person name="Ajao Y."/>
            <person name="Guo X."/>
        </authorList>
    </citation>
    <scope>NUCLEOTIDE SEQUENCE</scope>
    <source>
        <strain evidence="9">LBG001</strain>
    </source>
</reference>
<dbReference type="InterPro" id="IPR051125">
    <property type="entry name" value="ABC-4/HrtB_transporter"/>
</dbReference>
<keyword evidence="2" id="KW-1003">Cell membrane</keyword>
<gene>
    <name evidence="9" type="ORF">MNR06_07245</name>
</gene>
<dbReference type="InterPro" id="IPR025857">
    <property type="entry name" value="MacB_PCD"/>
</dbReference>
<feature type="transmembrane region" description="Helical" evidence="6">
    <location>
        <begin position="388"/>
        <end position="406"/>
    </location>
</feature>
<feature type="transmembrane region" description="Helical" evidence="6">
    <location>
        <begin position="15"/>
        <end position="35"/>
    </location>
</feature>
<feature type="domain" description="MacB-like periplasmic core" evidence="8">
    <location>
        <begin position="18"/>
        <end position="209"/>
    </location>
</feature>
<evidence type="ECO:0000259" key="7">
    <source>
        <dbReference type="Pfam" id="PF02687"/>
    </source>
</evidence>
<evidence type="ECO:0000313" key="9">
    <source>
        <dbReference type="EMBL" id="UOF02744.1"/>
    </source>
</evidence>
<evidence type="ECO:0000256" key="1">
    <source>
        <dbReference type="ARBA" id="ARBA00004651"/>
    </source>
</evidence>
<dbReference type="Pfam" id="PF02687">
    <property type="entry name" value="FtsX"/>
    <property type="match status" value="1"/>
</dbReference>
<feature type="transmembrane region" description="Helical" evidence="6">
    <location>
        <begin position="335"/>
        <end position="368"/>
    </location>
</feature>
<evidence type="ECO:0000256" key="2">
    <source>
        <dbReference type="ARBA" id="ARBA00022475"/>
    </source>
</evidence>